<sequence length="564" mass="65540">MSFLFFKCSYVLKSEIESNRGRGENLLSVTFSSDSISDVLRWIQLGKAPGFDDIPNEFLKYGSDTMVKTLCDLFTFISDHEQIPVEWQREIIKPLHKSGSVYDLDNYRGITLSSNVYKLFSKTLEIYIVNFLEQHKVLGENQGAFRKDRRIEDQIFALQGICALSRSSKRPLYLAFLDLSKAFDRVWRDGLFVKLWQSGIQGKKSKVLVVGKRLSPERVWSLGDVNIEEVNEYKYLGYYINRSLKSNFHVNNYLKDKMDNMLNYLLRVLGEHGNFNRVKFGDALWNSVLRPSLTHACAVWMPLSATNISIIDSWQYRAAKIIMNTKMNIPRSALLLELGWEPVSAFITRQKVAYFKRINNLPDDRLCKRVFSEMVQLNESVWKYVQEMNTYTESIGSNKFNCQYGRESLIIDVTTKSSLDLYQHCYIKTGSQLYLEDISDFNSSRLKLLARTNYLPSKQFLFRMHMSEDNLCPICDSGESEDLEHFLLGCTSLEQTRSKFFTLFASFNDRNVSFLELSPRAQVLFLVGDIGYAFNDEIGSFYDVYGRMYLLELFRLRQTMVEPK</sequence>
<evidence type="ECO:0000259" key="1">
    <source>
        <dbReference type="Pfam" id="PF00078"/>
    </source>
</evidence>
<dbReference type="PANTHER" id="PTHR19446">
    <property type="entry name" value="REVERSE TRANSCRIPTASES"/>
    <property type="match status" value="1"/>
</dbReference>
<keyword evidence="3" id="KW-1185">Reference proteome</keyword>
<evidence type="ECO:0000313" key="3">
    <source>
        <dbReference type="Proteomes" id="UP000596742"/>
    </source>
</evidence>
<comment type="caution">
    <text evidence="2">The sequence shown here is derived from an EMBL/GenBank/DDBJ whole genome shotgun (WGS) entry which is preliminary data.</text>
</comment>
<proteinExistence type="predicted"/>
<dbReference type="InterPro" id="IPR000477">
    <property type="entry name" value="RT_dom"/>
</dbReference>
<name>A0A8B6DVY3_MYTGA</name>
<dbReference type="EMBL" id="UYJE01004211">
    <property type="protein sequence ID" value="VDI25954.1"/>
    <property type="molecule type" value="Genomic_DNA"/>
</dbReference>
<dbReference type="OrthoDB" id="6183748at2759"/>
<evidence type="ECO:0000313" key="2">
    <source>
        <dbReference type="EMBL" id="VDI25954.1"/>
    </source>
</evidence>
<dbReference type="AlphaFoldDB" id="A0A8B6DVY3"/>
<feature type="domain" description="Reverse transcriptase" evidence="1">
    <location>
        <begin position="99"/>
        <end position="203"/>
    </location>
</feature>
<protein>
    <recommendedName>
        <fullName evidence="1">Reverse transcriptase domain-containing protein</fullName>
    </recommendedName>
</protein>
<accession>A0A8B6DVY3</accession>
<dbReference type="CDD" id="cd01650">
    <property type="entry name" value="RT_nLTR_like"/>
    <property type="match status" value="1"/>
</dbReference>
<organism evidence="2 3">
    <name type="scientific">Mytilus galloprovincialis</name>
    <name type="common">Mediterranean mussel</name>
    <dbReference type="NCBI Taxonomy" id="29158"/>
    <lineage>
        <taxon>Eukaryota</taxon>
        <taxon>Metazoa</taxon>
        <taxon>Spiralia</taxon>
        <taxon>Lophotrochozoa</taxon>
        <taxon>Mollusca</taxon>
        <taxon>Bivalvia</taxon>
        <taxon>Autobranchia</taxon>
        <taxon>Pteriomorphia</taxon>
        <taxon>Mytilida</taxon>
        <taxon>Mytiloidea</taxon>
        <taxon>Mytilidae</taxon>
        <taxon>Mytilinae</taxon>
        <taxon>Mytilus</taxon>
    </lineage>
</organism>
<dbReference type="Proteomes" id="UP000596742">
    <property type="component" value="Unassembled WGS sequence"/>
</dbReference>
<reference evidence="2" key="1">
    <citation type="submission" date="2018-11" db="EMBL/GenBank/DDBJ databases">
        <authorList>
            <person name="Alioto T."/>
            <person name="Alioto T."/>
        </authorList>
    </citation>
    <scope>NUCLEOTIDE SEQUENCE</scope>
</reference>
<dbReference type="Pfam" id="PF00078">
    <property type="entry name" value="RVT_1"/>
    <property type="match status" value="1"/>
</dbReference>
<gene>
    <name evidence="2" type="ORF">MGAL_10B085057</name>
</gene>